<feature type="region of interest" description="Disordered" evidence="4">
    <location>
        <begin position="478"/>
        <end position="543"/>
    </location>
</feature>
<gene>
    <name evidence="6" type="ORF">KGA66_08730</name>
</gene>
<dbReference type="GO" id="GO:0003677">
    <property type="term" value="F:DNA binding"/>
    <property type="evidence" value="ECO:0007669"/>
    <property type="project" value="InterPro"/>
</dbReference>
<dbReference type="GO" id="GO:0003887">
    <property type="term" value="F:DNA-directed DNA polymerase activity"/>
    <property type="evidence" value="ECO:0007669"/>
    <property type="project" value="UniProtKB-EC"/>
</dbReference>
<name>A0A8J8BAM7_9ACTN</name>
<dbReference type="EC" id="2.7.7.7" evidence="1"/>
<dbReference type="Gene3D" id="3.30.70.370">
    <property type="match status" value="1"/>
</dbReference>
<dbReference type="InterPro" id="IPR043502">
    <property type="entry name" value="DNA/RNA_pol_sf"/>
</dbReference>
<keyword evidence="6" id="KW-0269">Exonuclease</keyword>
<dbReference type="SUPFAM" id="SSF56672">
    <property type="entry name" value="DNA/RNA polymerases"/>
    <property type="match status" value="1"/>
</dbReference>
<dbReference type="EMBL" id="JAGSXH010000021">
    <property type="protein sequence ID" value="MBS2963127.1"/>
    <property type="molecule type" value="Genomic_DNA"/>
</dbReference>
<dbReference type="Gene3D" id="1.20.1060.10">
    <property type="entry name" value="Taq DNA Polymerase, Chain T, domain 4"/>
    <property type="match status" value="1"/>
</dbReference>
<dbReference type="InterPro" id="IPR001098">
    <property type="entry name" value="DNA-dir_DNA_pol_A_palm_dom"/>
</dbReference>
<dbReference type="PANTHER" id="PTHR10133">
    <property type="entry name" value="DNA POLYMERASE I"/>
    <property type="match status" value="1"/>
</dbReference>
<sequence length="654" mass="68476">MRPHNLTIPAPARRAARLVRLRSGPPSAVVGARREDEGVRIAVTIDAAEPGGTGLSGWLQVLADDGAPTGPPRRAADLAAAVAEHECADPRPRWVWAATDSDYPRLLCAGVRVERCHDTALTEALLLGRAGRFGEPRSLEAAWARLHGLPVPEDPKPAARQEQGALFGAAAAEIAGVDAATSAQRRLELLTEVHARQLRRIAGTAPAGFATLVAAESAGALAAAEIAAGGLPWRVDAHDAVLTQLLGPRPFGDAPPAKLAELATRIGSALGHPHGRGFNPDSPAQVLRALRHAGFPVQSTRAWELRRVEHPAAALLLEYKELSRLHAAHGWAWQDAWVKGGRFRPEYVVGGVVSGRWATRNSGALQIPRIMRRAVIADEGWSLIVADAGQLEPRVLAAVSRDLGLARAAAEGDLYAALAAEAFDGDRAAAKRALLGAMYGQTSGGIGSLLTVLRKRFPVAMAYVEDAARTGERGGVVHSRLGRACPPPSSGWRSVVSGLPADEDGAAAGQAAQAGGAEPDLDADAGSEPGEHDPARRSGQAARSRGRFTRNFVIQASAADWALVWLAVLRRRLSGIAGGADRAQSGAAGLFAAAPHLVFFVHDEVVVHTPAALAQESAAAVAQAAEEARRIVFGPTPVRFPLATAIVDCYADAK</sequence>
<feature type="compositionally biased region" description="Low complexity" evidence="4">
    <location>
        <begin position="506"/>
        <end position="518"/>
    </location>
</feature>
<comment type="caution">
    <text evidence="6">The sequence shown here is derived from an EMBL/GenBank/DDBJ whole genome shotgun (WGS) entry which is preliminary data.</text>
</comment>
<evidence type="ECO:0000256" key="1">
    <source>
        <dbReference type="ARBA" id="ARBA00012417"/>
    </source>
</evidence>
<evidence type="ECO:0000256" key="4">
    <source>
        <dbReference type="SAM" id="MobiDB-lite"/>
    </source>
</evidence>
<dbReference type="GO" id="GO:0004527">
    <property type="term" value="F:exonuclease activity"/>
    <property type="evidence" value="ECO:0007669"/>
    <property type="project" value="UniProtKB-KW"/>
</dbReference>
<dbReference type="Pfam" id="PF00476">
    <property type="entry name" value="DNA_pol_A"/>
    <property type="match status" value="1"/>
</dbReference>
<dbReference type="NCBIfam" id="NF011538">
    <property type="entry name" value="PRK14975.1-1"/>
    <property type="match status" value="1"/>
</dbReference>
<keyword evidence="2" id="KW-0235">DNA replication</keyword>
<proteinExistence type="predicted"/>
<evidence type="ECO:0000256" key="2">
    <source>
        <dbReference type="ARBA" id="ARBA00022705"/>
    </source>
</evidence>
<dbReference type="SMART" id="SM00482">
    <property type="entry name" value="POLAc"/>
    <property type="match status" value="1"/>
</dbReference>
<dbReference type="Proteomes" id="UP000677913">
    <property type="component" value="Unassembled WGS sequence"/>
</dbReference>
<dbReference type="AlphaFoldDB" id="A0A8J8BAM7"/>
<keyword evidence="6" id="KW-0540">Nuclease</keyword>
<feature type="domain" description="DNA-directed DNA polymerase family A palm" evidence="5">
    <location>
        <begin position="368"/>
        <end position="613"/>
    </location>
</feature>
<reference evidence="6" key="1">
    <citation type="submission" date="2021-04" db="EMBL/GenBank/DDBJ databases">
        <title>Genome based classification of Actinospica acidithermotolerans sp. nov., an actinobacterium isolated from an Indonesian hot spring.</title>
        <authorList>
            <person name="Kusuma A.B."/>
            <person name="Putra K.E."/>
            <person name="Nafisah S."/>
            <person name="Loh J."/>
            <person name="Nouioui I."/>
            <person name="Goodfellow M."/>
        </authorList>
    </citation>
    <scope>NUCLEOTIDE SEQUENCE</scope>
    <source>
        <strain evidence="6">DSM 45618</strain>
    </source>
</reference>
<organism evidence="6 7">
    <name type="scientific">Actinocrinis puniceicyclus</name>
    <dbReference type="NCBI Taxonomy" id="977794"/>
    <lineage>
        <taxon>Bacteria</taxon>
        <taxon>Bacillati</taxon>
        <taxon>Actinomycetota</taxon>
        <taxon>Actinomycetes</taxon>
        <taxon>Catenulisporales</taxon>
        <taxon>Actinospicaceae</taxon>
        <taxon>Actinocrinis</taxon>
    </lineage>
</organism>
<evidence type="ECO:0000313" key="6">
    <source>
        <dbReference type="EMBL" id="MBS2963127.1"/>
    </source>
</evidence>
<dbReference type="GO" id="GO:0006261">
    <property type="term" value="P:DNA-templated DNA replication"/>
    <property type="evidence" value="ECO:0007669"/>
    <property type="project" value="InterPro"/>
</dbReference>
<dbReference type="PANTHER" id="PTHR10133:SF27">
    <property type="entry name" value="DNA POLYMERASE NU"/>
    <property type="match status" value="1"/>
</dbReference>
<keyword evidence="7" id="KW-1185">Reference proteome</keyword>
<comment type="catalytic activity">
    <reaction evidence="3">
        <text>DNA(n) + a 2'-deoxyribonucleoside 5'-triphosphate = DNA(n+1) + diphosphate</text>
        <dbReference type="Rhea" id="RHEA:22508"/>
        <dbReference type="Rhea" id="RHEA-COMP:17339"/>
        <dbReference type="Rhea" id="RHEA-COMP:17340"/>
        <dbReference type="ChEBI" id="CHEBI:33019"/>
        <dbReference type="ChEBI" id="CHEBI:61560"/>
        <dbReference type="ChEBI" id="CHEBI:173112"/>
        <dbReference type="EC" id="2.7.7.7"/>
    </reaction>
</comment>
<evidence type="ECO:0000256" key="3">
    <source>
        <dbReference type="ARBA" id="ARBA00049244"/>
    </source>
</evidence>
<protein>
    <recommendedName>
        <fullName evidence="1">DNA-directed DNA polymerase</fullName>
        <ecNumber evidence="1">2.7.7.7</ecNumber>
    </recommendedName>
</protein>
<dbReference type="Gene3D" id="1.10.150.20">
    <property type="entry name" value="5' to 3' exonuclease, C-terminal subdomain"/>
    <property type="match status" value="1"/>
</dbReference>
<keyword evidence="6" id="KW-0378">Hydrolase</keyword>
<dbReference type="InterPro" id="IPR002298">
    <property type="entry name" value="DNA_polymerase_A"/>
</dbReference>
<accession>A0A8J8BAM7</accession>
<dbReference type="GO" id="GO:0006302">
    <property type="term" value="P:double-strand break repair"/>
    <property type="evidence" value="ECO:0007669"/>
    <property type="project" value="TreeGrafter"/>
</dbReference>
<evidence type="ECO:0000259" key="5">
    <source>
        <dbReference type="SMART" id="SM00482"/>
    </source>
</evidence>
<dbReference type="CDD" id="cd06444">
    <property type="entry name" value="DNA_pol_A"/>
    <property type="match status" value="1"/>
</dbReference>
<evidence type="ECO:0000313" key="7">
    <source>
        <dbReference type="Proteomes" id="UP000677913"/>
    </source>
</evidence>